<protein>
    <recommendedName>
        <fullName evidence="1 3">chorismate mutase</fullName>
        <ecNumber evidence="1 3">5.4.99.5</ecNumber>
    </recommendedName>
</protein>
<dbReference type="Gene3D" id="3.30.1330.40">
    <property type="entry name" value="RutC-like"/>
    <property type="match status" value="1"/>
</dbReference>
<keyword evidence="2 3" id="KW-0057">Aromatic amino acid biosynthesis</keyword>
<evidence type="ECO:0000313" key="4">
    <source>
        <dbReference type="EMBL" id="PJF30317.1"/>
    </source>
</evidence>
<dbReference type="InterPro" id="IPR035959">
    <property type="entry name" value="RutC-like_sf"/>
</dbReference>
<organism evidence="4 5">
    <name type="scientific">Candidatus Thermofonsia Clade 1 bacterium</name>
    <dbReference type="NCBI Taxonomy" id="2364210"/>
    <lineage>
        <taxon>Bacteria</taxon>
        <taxon>Bacillati</taxon>
        <taxon>Chloroflexota</taxon>
        <taxon>Candidatus Thermofontia</taxon>
        <taxon>Candidatus Thermofonsia Clade 1</taxon>
    </lineage>
</organism>
<dbReference type="SUPFAM" id="SSF55298">
    <property type="entry name" value="YjgF-like"/>
    <property type="match status" value="1"/>
</dbReference>
<dbReference type="InterPro" id="IPR008243">
    <property type="entry name" value="Chorismate_mutase_AroH"/>
</dbReference>
<feature type="binding site" evidence="2">
    <location>
        <position position="89"/>
    </location>
    <ligand>
        <name>prephenate</name>
        <dbReference type="ChEBI" id="CHEBI:29934"/>
    </ligand>
</feature>
<dbReference type="EC" id="5.4.99.5" evidence="1 3"/>
<feature type="binding site" evidence="2">
    <location>
        <position position="107"/>
    </location>
    <ligand>
        <name>prephenate</name>
        <dbReference type="ChEBI" id="CHEBI:29934"/>
    </ligand>
</feature>
<sequence length="141" mass="16005">MVCRGIRGATTAESDTPEAILSATRELLIELIRRNGIRQEDVASVIFTTTPDLTAEYPALAARQLGWHEAALMCMQELNVPHGLRRCIRILIHWNTTRSLHEIQHVYIRGAVNLRPERSIELPEAIQQIQLSEQLSEQKES</sequence>
<evidence type="ECO:0000256" key="2">
    <source>
        <dbReference type="PIRSR" id="PIRSR005965-1"/>
    </source>
</evidence>
<dbReference type="PROSITE" id="PS51167">
    <property type="entry name" value="CHORISMATE_MUT_1"/>
    <property type="match status" value="1"/>
</dbReference>
<dbReference type="CDD" id="cd02185">
    <property type="entry name" value="AroH"/>
    <property type="match status" value="1"/>
</dbReference>
<evidence type="ECO:0000256" key="1">
    <source>
        <dbReference type="NCBIfam" id="TIGR01796"/>
    </source>
</evidence>
<dbReference type="PANTHER" id="PTHR21164">
    <property type="entry name" value="CHORISMATE MUTASE"/>
    <property type="match status" value="1"/>
</dbReference>
<dbReference type="GO" id="GO:0004106">
    <property type="term" value="F:chorismate mutase activity"/>
    <property type="evidence" value="ECO:0007669"/>
    <property type="project" value="UniProtKB-UniRule"/>
</dbReference>
<proteinExistence type="predicted"/>
<keyword evidence="3" id="KW-0413">Isomerase</keyword>
<dbReference type="EMBL" id="PGTK01000012">
    <property type="protein sequence ID" value="PJF30317.1"/>
    <property type="molecule type" value="Genomic_DNA"/>
</dbReference>
<name>A0A2M8NYE3_9CHLR</name>
<accession>A0A2M8NYE3</accession>
<comment type="caution">
    <text evidence="4">The sequence shown here is derived from an EMBL/GenBank/DDBJ whole genome shotgun (WGS) entry which is preliminary data.</text>
</comment>
<dbReference type="GO" id="GO:0046417">
    <property type="term" value="P:chorismate metabolic process"/>
    <property type="evidence" value="ECO:0007669"/>
    <property type="project" value="TreeGrafter"/>
</dbReference>
<gene>
    <name evidence="4" type="primary">aroH</name>
    <name evidence="4" type="ORF">CUN51_08220</name>
</gene>
<dbReference type="PIRSF" id="PIRSF005965">
    <property type="entry name" value="Chor_mut_AroH"/>
    <property type="match status" value="1"/>
</dbReference>
<keyword evidence="2 3" id="KW-0028">Amino-acid biosynthesis</keyword>
<dbReference type="AlphaFoldDB" id="A0A2M8NYE3"/>
<evidence type="ECO:0000256" key="3">
    <source>
        <dbReference type="PROSITE-ProRule" id="PRU00514"/>
    </source>
</evidence>
<dbReference type="NCBIfam" id="TIGR01796">
    <property type="entry name" value="CM_mono_aroH"/>
    <property type="match status" value="1"/>
</dbReference>
<feature type="binding site" evidence="2">
    <location>
        <position position="7"/>
    </location>
    <ligand>
        <name>prephenate</name>
        <dbReference type="ChEBI" id="CHEBI:29934"/>
    </ligand>
</feature>
<reference evidence="4 5" key="1">
    <citation type="submission" date="2017-11" db="EMBL/GenBank/DDBJ databases">
        <title>Evolution of Phototrophy in the Chloroflexi Phylum Driven by Horizontal Gene Transfer.</title>
        <authorList>
            <person name="Ward L.M."/>
            <person name="Hemp J."/>
            <person name="Shih P.M."/>
            <person name="Mcglynn S.E."/>
            <person name="Fischer W."/>
        </authorList>
    </citation>
    <scope>NUCLEOTIDE SEQUENCE [LARGE SCALE GENOMIC DNA]</scope>
    <source>
        <strain evidence="4">CP2_2F</strain>
    </source>
</reference>
<dbReference type="PANTHER" id="PTHR21164:SF0">
    <property type="entry name" value="CHORISMATE MUTASE AROH"/>
    <property type="match status" value="1"/>
</dbReference>
<comment type="catalytic activity">
    <reaction evidence="3">
        <text>chorismate = prephenate</text>
        <dbReference type="Rhea" id="RHEA:13897"/>
        <dbReference type="ChEBI" id="CHEBI:29748"/>
        <dbReference type="ChEBI" id="CHEBI:29934"/>
        <dbReference type="EC" id="5.4.99.5"/>
    </reaction>
</comment>
<dbReference type="GO" id="GO:0008652">
    <property type="term" value="P:amino acid biosynthetic process"/>
    <property type="evidence" value="ECO:0007669"/>
    <property type="project" value="UniProtKB-UniRule"/>
</dbReference>
<dbReference type="Proteomes" id="UP000228921">
    <property type="component" value="Unassembled WGS sequence"/>
</dbReference>
<dbReference type="GO" id="GO:0009073">
    <property type="term" value="P:aromatic amino acid family biosynthetic process"/>
    <property type="evidence" value="ECO:0007669"/>
    <property type="project" value="UniProtKB-UniRule"/>
</dbReference>
<dbReference type="Pfam" id="PF07736">
    <property type="entry name" value="CM_1"/>
    <property type="match status" value="1"/>
</dbReference>
<evidence type="ECO:0000313" key="5">
    <source>
        <dbReference type="Proteomes" id="UP000228921"/>
    </source>
</evidence>